<evidence type="ECO:0000313" key="1">
    <source>
        <dbReference type="EMBL" id="JAC67176.1"/>
    </source>
</evidence>
<reference evidence="1" key="1">
    <citation type="submission" date="2014-05" db="EMBL/GenBank/DDBJ databases">
        <title>The transcriptome of the halophilic microalga Tetraselmis sp. GSL018 isolated from the Great Salt Lake, Utah.</title>
        <authorList>
            <person name="Jinkerson R.E."/>
            <person name="D'Adamo S."/>
            <person name="Posewitz M.C."/>
        </authorList>
    </citation>
    <scope>NUCLEOTIDE SEQUENCE</scope>
    <source>
        <strain evidence="1">GSL018</strain>
    </source>
</reference>
<protein>
    <recommendedName>
        <fullName evidence="2">Hemerythrin-like domain-containing protein</fullName>
    </recommendedName>
</protein>
<proteinExistence type="predicted"/>
<organism evidence="1">
    <name type="scientific">Tetraselmis sp. GSL018</name>
    <dbReference type="NCBI Taxonomy" id="582737"/>
    <lineage>
        <taxon>Eukaryota</taxon>
        <taxon>Viridiplantae</taxon>
        <taxon>Chlorophyta</taxon>
        <taxon>core chlorophytes</taxon>
        <taxon>Chlorodendrophyceae</taxon>
        <taxon>Chlorodendrales</taxon>
        <taxon>Chlorodendraceae</taxon>
        <taxon>Tetraselmis</taxon>
    </lineage>
</organism>
<name>A0A061R9K6_9CHLO</name>
<sequence length="64" mass="7423">MAEGKSASDGDAAKLLEAMKALQKELEDHLSLEETELSVPWLNLTDEEYKQLRTYFSWYYAAMY</sequence>
<evidence type="ECO:0008006" key="2">
    <source>
        <dbReference type="Google" id="ProtNLM"/>
    </source>
</evidence>
<dbReference type="AlphaFoldDB" id="A0A061R9K6"/>
<gene>
    <name evidence="1" type="ORF">TSPGSL018_11801</name>
</gene>
<dbReference type="EMBL" id="GBEZ01019376">
    <property type="protein sequence ID" value="JAC67176.1"/>
    <property type="molecule type" value="Transcribed_RNA"/>
</dbReference>
<accession>A0A061R9K6</accession>